<dbReference type="SMART" id="SM00471">
    <property type="entry name" value="HDc"/>
    <property type="match status" value="1"/>
</dbReference>
<dbReference type="GO" id="GO:0008832">
    <property type="term" value="F:dGTPase activity"/>
    <property type="evidence" value="ECO:0007669"/>
    <property type="project" value="TreeGrafter"/>
</dbReference>
<dbReference type="InterPro" id="IPR006261">
    <property type="entry name" value="dGTPase"/>
</dbReference>
<sequence length="402" mass="45435">MASASTLDTRARASFAADPAASLGRRIDEGASRTRTPFARDRDRIIHTSAFRRLKEKTQVFVAHEGDHFRTRLTHSLEVAQIARTLAGALGLDPDLAETIALAHDLGHPPFGHAGEDELDACMAPYGGFDHNVQTFRVVTELERRYPDFIGLNLTWETLEGVIKHNGPVEDRLERPSWRPIAEFNAGYDLRLGTFASAEAQVAALSDDIAYNNHDVDDGLEAGLFRLEEVARVALIGPILQALKEERPELDDRLLRLEAVRRMIGAMADDVLEQTRRNAAEAGVQTPEDVRLLGRALVSFSPEMAEDLGRLRMFLHQRMYRHYRVNRTRSQARRILAEMFRLFMAEPETLPTEWYERVHDLDEAGRARNVCDYIAGMTDRFAIEEHHRLFNLDKIYLPGGTG</sequence>
<dbReference type="NCBIfam" id="NF002328">
    <property type="entry name" value="PRK01286.1-3"/>
    <property type="match status" value="1"/>
</dbReference>
<evidence type="ECO:0000256" key="2">
    <source>
        <dbReference type="HAMAP-Rule" id="MF_01212"/>
    </source>
</evidence>
<name>A0A975G0L0_9CAUL</name>
<feature type="domain" description="HD" evidence="3">
    <location>
        <begin position="72"/>
        <end position="212"/>
    </location>
</feature>
<reference evidence="4" key="1">
    <citation type="submission" date="2021-04" db="EMBL/GenBank/DDBJ databases">
        <title>The complete genome sequence of Caulobacter sp. S6.</title>
        <authorList>
            <person name="Tang Y."/>
            <person name="Ouyang W."/>
            <person name="Liu Q."/>
            <person name="Huang B."/>
            <person name="Guo Z."/>
            <person name="Lei P."/>
        </authorList>
    </citation>
    <scope>NUCLEOTIDE SEQUENCE</scope>
    <source>
        <strain evidence="4">S6</strain>
    </source>
</reference>
<dbReference type="InterPro" id="IPR050135">
    <property type="entry name" value="dGTPase-like"/>
</dbReference>
<dbReference type="EMBL" id="CP073078">
    <property type="protein sequence ID" value="QUD88389.1"/>
    <property type="molecule type" value="Genomic_DNA"/>
</dbReference>
<dbReference type="NCBIfam" id="NF002326">
    <property type="entry name" value="PRK01286.1-1"/>
    <property type="match status" value="1"/>
</dbReference>
<dbReference type="PANTHER" id="PTHR11373">
    <property type="entry name" value="DEOXYNUCLEOSIDE TRIPHOSPHATE TRIPHOSPHOHYDROLASE"/>
    <property type="match status" value="1"/>
</dbReference>
<proteinExistence type="inferred from homology"/>
<dbReference type="PANTHER" id="PTHR11373:SF43">
    <property type="entry name" value="DEOXYGUANOSINETRIPHOSPHATE TRIPHOSPHOHYDROLASE-LIKE PROTEIN"/>
    <property type="match status" value="1"/>
</dbReference>
<dbReference type="Proteomes" id="UP000676409">
    <property type="component" value="Chromosome"/>
</dbReference>
<protein>
    <recommendedName>
        <fullName evidence="2">Deoxyguanosinetriphosphate triphosphohydrolase-like protein</fullName>
    </recommendedName>
</protein>
<dbReference type="InterPro" id="IPR023023">
    <property type="entry name" value="dNTPase_2"/>
</dbReference>
<evidence type="ECO:0000256" key="1">
    <source>
        <dbReference type="ARBA" id="ARBA00022801"/>
    </source>
</evidence>
<keyword evidence="5" id="KW-1185">Reference proteome</keyword>
<dbReference type="GO" id="GO:0006203">
    <property type="term" value="P:dGTP catabolic process"/>
    <property type="evidence" value="ECO:0007669"/>
    <property type="project" value="TreeGrafter"/>
</dbReference>
<evidence type="ECO:0000259" key="3">
    <source>
        <dbReference type="PROSITE" id="PS51831"/>
    </source>
</evidence>
<dbReference type="Pfam" id="PF01966">
    <property type="entry name" value="HD"/>
    <property type="match status" value="1"/>
</dbReference>
<dbReference type="PROSITE" id="PS51831">
    <property type="entry name" value="HD"/>
    <property type="match status" value="1"/>
</dbReference>
<dbReference type="Gene3D" id="1.10.3210.10">
    <property type="entry name" value="Hypothetical protein af1432"/>
    <property type="match status" value="1"/>
</dbReference>
<dbReference type="InterPro" id="IPR026875">
    <property type="entry name" value="PHydrolase_assoc_dom"/>
</dbReference>
<dbReference type="SUPFAM" id="SSF109604">
    <property type="entry name" value="HD-domain/PDEase-like"/>
    <property type="match status" value="1"/>
</dbReference>
<dbReference type="Pfam" id="PF13286">
    <property type="entry name" value="HD_assoc"/>
    <property type="match status" value="1"/>
</dbReference>
<dbReference type="HAMAP" id="MF_01212">
    <property type="entry name" value="dGTPase_type2"/>
    <property type="match status" value="1"/>
</dbReference>
<dbReference type="RefSeq" id="WP_211938440.1">
    <property type="nucleotide sequence ID" value="NZ_CP073078.1"/>
</dbReference>
<dbReference type="AlphaFoldDB" id="A0A975G0L0"/>
<dbReference type="CDD" id="cd00077">
    <property type="entry name" value="HDc"/>
    <property type="match status" value="1"/>
</dbReference>
<dbReference type="NCBIfam" id="TIGR01353">
    <property type="entry name" value="dGTP_triPase"/>
    <property type="match status" value="1"/>
</dbReference>
<dbReference type="KEGG" id="caul:KCG34_00385"/>
<evidence type="ECO:0000313" key="5">
    <source>
        <dbReference type="Proteomes" id="UP000676409"/>
    </source>
</evidence>
<keyword evidence="1 2" id="KW-0378">Hydrolase</keyword>
<evidence type="ECO:0000313" key="4">
    <source>
        <dbReference type="EMBL" id="QUD88389.1"/>
    </source>
</evidence>
<organism evidence="4 5">
    <name type="scientific">Phenylobacterium montanum</name>
    <dbReference type="NCBI Taxonomy" id="2823693"/>
    <lineage>
        <taxon>Bacteria</taxon>
        <taxon>Pseudomonadati</taxon>
        <taxon>Pseudomonadota</taxon>
        <taxon>Alphaproteobacteria</taxon>
        <taxon>Caulobacterales</taxon>
        <taxon>Caulobacteraceae</taxon>
        <taxon>Phenylobacterium</taxon>
    </lineage>
</organism>
<dbReference type="InterPro" id="IPR003607">
    <property type="entry name" value="HD/PDEase_dom"/>
</dbReference>
<dbReference type="InterPro" id="IPR006674">
    <property type="entry name" value="HD_domain"/>
</dbReference>
<comment type="similarity">
    <text evidence="2">Belongs to the dGTPase family. Type 2 subfamily.</text>
</comment>
<accession>A0A975G0L0</accession>
<gene>
    <name evidence="4" type="ORF">KCG34_00385</name>
</gene>